<proteinExistence type="predicted"/>
<dbReference type="Proteomes" id="UP001220324">
    <property type="component" value="Unassembled WGS sequence"/>
</dbReference>
<evidence type="ECO:0000313" key="4">
    <source>
        <dbReference type="Proteomes" id="UP001220324"/>
    </source>
</evidence>
<evidence type="ECO:0000313" key="3">
    <source>
        <dbReference type="EMBL" id="KAJ5541459.1"/>
    </source>
</evidence>
<dbReference type="EMBL" id="JAQIZZ010000005">
    <property type="protein sequence ID" value="KAJ5541459.1"/>
    <property type="molecule type" value="Genomic_DNA"/>
</dbReference>
<feature type="region of interest" description="Disordered" evidence="2">
    <location>
        <begin position="18"/>
        <end position="41"/>
    </location>
</feature>
<feature type="coiled-coil region" evidence="1">
    <location>
        <begin position="152"/>
        <end position="182"/>
    </location>
</feature>
<gene>
    <name evidence="3" type="ORF">N7494_006535</name>
</gene>
<keyword evidence="1" id="KW-0175">Coiled coil</keyword>
<name>A0AAD6CWT1_9EURO</name>
<accession>A0AAD6CWT1</accession>
<evidence type="ECO:0000256" key="2">
    <source>
        <dbReference type="SAM" id="MobiDB-lite"/>
    </source>
</evidence>
<sequence>MTSNVYSAEPAHPVLAQSLLGEPGPTATNNEQPTQRSATNDWNLKDDWVAGMQSSSDAIFRCGTVIGFSRLRTRSSDNDEYIGQIPRYLLTTHLRKNSPTAEANTFIIYPSNFDAFAARYLFTDLQSSPSALSKDDALKRLDLVQLFPVYNLQNAAQAIKQVSELLQEAQEKRQQLDQAAASSNPAIILVVAGLDTLAEGVVRASNPARGAAVLASTLRILTRVSRTYSSFLSVMLVNTNGLGPHVEVEHEGSNGRAAFGTGEVDARPTDHDGIHSIFQLPGSSLLSTLLMRTLDHGIDTHILLSDVKYARVAEVIKDRTGTGLGKWGIWSPQR</sequence>
<reference evidence="3 4" key="1">
    <citation type="journal article" date="2023" name="IMA Fungus">
        <title>Comparative genomic study of the Penicillium genus elucidates a diverse pangenome and 15 lateral gene transfer events.</title>
        <authorList>
            <person name="Petersen C."/>
            <person name="Sorensen T."/>
            <person name="Nielsen M.R."/>
            <person name="Sondergaard T.E."/>
            <person name="Sorensen J.L."/>
            <person name="Fitzpatrick D.A."/>
            <person name="Frisvad J.C."/>
            <person name="Nielsen K.L."/>
        </authorList>
    </citation>
    <scope>NUCLEOTIDE SEQUENCE [LARGE SCALE GENOMIC DNA]</scope>
    <source>
        <strain evidence="3 4">IBT 35679</strain>
    </source>
</reference>
<dbReference type="AlphaFoldDB" id="A0AAD6CWT1"/>
<protein>
    <submittedName>
        <fullName evidence="3">Uncharacterized protein</fullName>
    </submittedName>
</protein>
<organism evidence="3 4">
    <name type="scientific">Penicillium frequentans</name>
    <dbReference type="NCBI Taxonomy" id="3151616"/>
    <lineage>
        <taxon>Eukaryota</taxon>
        <taxon>Fungi</taxon>
        <taxon>Dikarya</taxon>
        <taxon>Ascomycota</taxon>
        <taxon>Pezizomycotina</taxon>
        <taxon>Eurotiomycetes</taxon>
        <taxon>Eurotiomycetidae</taxon>
        <taxon>Eurotiales</taxon>
        <taxon>Aspergillaceae</taxon>
        <taxon>Penicillium</taxon>
    </lineage>
</organism>
<keyword evidence="4" id="KW-1185">Reference proteome</keyword>
<comment type="caution">
    <text evidence="3">The sequence shown here is derived from an EMBL/GenBank/DDBJ whole genome shotgun (WGS) entry which is preliminary data.</text>
</comment>
<evidence type="ECO:0000256" key="1">
    <source>
        <dbReference type="SAM" id="Coils"/>
    </source>
</evidence>
<feature type="compositionally biased region" description="Polar residues" evidence="2">
    <location>
        <begin position="26"/>
        <end position="41"/>
    </location>
</feature>